<dbReference type="Pfam" id="PF10021">
    <property type="entry name" value="PARG_cat_microb"/>
    <property type="match status" value="1"/>
</dbReference>
<evidence type="ECO:0000313" key="3">
    <source>
        <dbReference type="Proteomes" id="UP000243374"/>
    </source>
</evidence>
<dbReference type="SUPFAM" id="SSF52949">
    <property type="entry name" value="Macro domain-like"/>
    <property type="match status" value="1"/>
</dbReference>
<dbReference type="PANTHER" id="PTHR35596:SF1">
    <property type="entry name" value="MICROBIAL-TYPE PARG CATALYTIC DOMAIN-CONTAINING PROTEIN"/>
    <property type="match status" value="1"/>
</dbReference>
<gene>
    <name evidence="2" type="ORF">SAMN04487865_11163</name>
</gene>
<reference evidence="2 3" key="1">
    <citation type="submission" date="2016-10" db="EMBL/GenBank/DDBJ databases">
        <authorList>
            <person name="Varghese N."/>
            <person name="Submissions S."/>
        </authorList>
    </citation>
    <scope>NUCLEOTIDE SEQUENCE [LARGE SCALE GENOMIC DNA]</scope>
    <source>
        <strain evidence="2 3">22B</strain>
    </source>
</reference>
<name>A0A662ZDD0_9GAMM</name>
<dbReference type="InterPro" id="IPR012664">
    <property type="entry name" value="CHP02452"/>
</dbReference>
<feature type="domain" description="Microbial-type PARG catalytic" evidence="1">
    <location>
        <begin position="24"/>
        <end position="154"/>
    </location>
</feature>
<proteinExistence type="predicted"/>
<sequence length="279" mass="31730">MKSKEAKQRQQIFLNTLDMIRSDKTLSEAVEASIEDLSVYGENEYPRLADNIKIKNTVISVTEHRSFEAAALIHEKAPDRRIAVLNFANAFCAGGGVKDGASSQEECLCRESTLFRVLDTPKAFKYFYKYNRCRADYKALDNLIYSPDIIVFKDDTDFPQNLPEDKRFKVDVITCAAPDLRAPFKVEFPRQIPYMSEAEQFALHVKRAVHILSIAAYKGAESLVLGAFGCGVFNNNPETVAKAYKTAIEVFPKYFDEIEFAVYCRDDKTNYQEFLKVFG</sequence>
<keyword evidence="3" id="KW-1185">Reference proteome</keyword>
<dbReference type="PIRSF" id="PIRSF014899">
    <property type="entry name" value="UCP014899"/>
    <property type="match status" value="1"/>
</dbReference>
<dbReference type="OrthoDB" id="9806181at2"/>
<dbReference type="InterPro" id="IPR043472">
    <property type="entry name" value="Macro_dom-like"/>
</dbReference>
<organism evidence="2 3">
    <name type="scientific">Succinivibrio dextrinosolvens</name>
    <dbReference type="NCBI Taxonomy" id="83771"/>
    <lineage>
        <taxon>Bacteria</taxon>
        <taxon>Pseudomonadati</taxon>
        <taxon>Pseudomonadota</taxon>
        <taxon>Gammaproteobacteria</taxon>
        <taxon>Aeromonadales</taxon>
        <taxon>Succinivibrionaceae</taxon>
        <taxon>Succinivibrio</taxon>
    </lineage>
</organism>
<protein>
    <submittedName>
        <fullName evidence="2">TIGR02452 family protein</fullName>
    </submittedName>
</protein>
<evidence type="ECO:0000313" key="2">
    <source>
        <dbReference type="EMBL" id="SFK56904.1"/>
    </source>
</evidence>
<dbReference type="Gene3D" id="3.40.220.10">
    <property type="entry name" value="Leucine Aminopeptidase, subunit E, domain 1"/>
    <property type="match status" value="1"/>
</dbReference>
<dbReference type="RefSeq" id="WP_074841931.1">
    <property type="nucleotide sequence ID" value="NZ_CP047056.1"/>
</dbReference>
<accession>A0A662ZDD0</accession>
<dbReference type="AlphaFoldDB" id="A0A662ZDD0"/>
<dbReference type="Proteomes" id="UP000243374">
    <property type="component" value="Unassembled WGS sequence"/>
</dbReference>
<dbReference type="NCBIfam" id="TIGR02452">
    <property type="entry name" value="TIGR02452 family protein"/>
    <property type="match status" value="1"/>
</dbReference>
<dbReference type="EMBL" id="FOSF01000116">
    <property type="protein sequence ID" value="SFK56904.1"/>
    <property type="molecule type" value="Genomic_DNA"/>
</dbReference>
<dbReference type="InterPro" id="IPR019261">
    <property type="entry name" value="PARG_cat_microbial"/>
</dbReference>
<evidence type="ECO:0000259" key="1">
    <source>
        <dbReference type="Pfam" id="PF10021"/>
    </source>
</evidence>
<dbReference type="PANTHER" id="PTHR35596">
    <property type="entry name" value="DUF2263 DOMAIN-CONTAINING PROTEIN"/>
    <property type="match status" value="1"/>
</dbReference>